<evidence type="ECO:0000313" key="4">
    <source>
        <dbReference type="Proteomes" id="UP000591131"/>
    </source>
</evidence>
<reference evidence="3 4" key="1">
    <citation type="submission" date="2020-04" db="EMBL/GenBank/DDBJ databases">
        <title>Perkinsus chesapeaki whole genome sequence.</title>
        <authorList>
            <person name="Bogema D.R."/>
        </authorList>
    </citation>
    <scope>NUCLEOTIDE SEQUENCE [LARGE SCALE GENOMIC DNA]</scope>
    <source>
        <strain evidence="3">ATCC PRA-425</strain>
    </source>
</reference>
<comment type="caution">
    <text evidence="3">The sequence shown here is derived from an EMBL/GenBank/DDBJ whole genome shotgun (WGS) entry which is preliminary data.</text>
</comment>
<organism evidence="3 4">
    <name type="scientific">Perkinsus chesapeaki</name>
    <name type="common">Clam parasite</name>
    <name type="synonym">Perkinsus andrewsi</name>
    <dbReference type="NCBI Taxonomy" id="330153"/>
    <lineage>
        <taxon>Eukaryota</taxon>
        <taxon>Sar</taxon>
        <taxon>Alveolata</taxon>
        <taxon>Perkinsozoa</taxon>
        <taxon>Perkinsea</taxon>
        <taxon>Perkinsida</taxon>
        <taxon>Perkinsidae</taxon>
        <taxon>Perkinsus</taxon>
    </lineage>
</organism>
<keyword evidence="4" id="KW-1185">Reference proteome</keyword>
<feature type="region of interest" description="Disordered" evidence="2">
    <location>
        <begin position="429"/>
        <end position="460"/>
    </location>
</feature>
<sequence length="460" mass="52478">MKPSSSSARRRRRAKRTRENLWTKASDELKPQTDSMQLQMARSLGPESESLPLKRARPFDSNESMDIIARRELEKVKDELHLSKTAEIKLRQEILDQRDAHNAILTELQSKMKQTQAELQTEKSNHQAAVKLAEDKIKQVQAGFLQENDAHQHVVSTLEMKLEKAARELQEKENAHKSEMECWKSQIEHAQTELEQEKNAHNRDIDDLGRKAGEAAKELEREKSVHRAEVEKLEKVTHQDKVGYNREELKKQAAHIEDLTEEVKDLKSEVFQNKAEEASKEELRNKIASLNEELLEALAVTSDLRTELLNANREVELYKVGLQAFAQAKSSSDKDESCRGGTRAILLGFGNLAYIIKNISKAYNEGNMETGAKPVKYNQEALQIRGGKTQGVEICTWVRKKDWYKDISNIIVRRLHQSPGIEEEDILLAYPTTQDTPTPSRRNAPRSCRKSKMGPASTLD</sequence>
<gene>
    <name evidence="3" type="ORF">FOL47_001077</name>
</gene>
<feature type="compositionally biased region" description="Polar residues" evidence="2">
    <location>
        <begin position="431"/>
        <end position="441"/>
    </location>
</feature>
<feature type="coiled-coil region" evidence="1">
    <location>
        <begin position="98"/>
        <end position="300"/>
    </location>
</feature>
<protein>
    <submittedName>
        <fullName evidence="3">Uncharacterized protein</fullName>
    </submittedName>
</protein>
<evidence type="ECO:0000313" key="3">
    <source>
        <dbReference type="EMBL" id="KAF4650534.1"/>
    </source>
</evidence>
<evidence type="ECO:0000256" key="1">
    <source>
        <dbReference type="SAM" id="Coils"/>
    </source>
</evidence>
<accession>A0A7J6KUI6</accession>
<name>A0A7J6KUI6_PERCH</name>
<dbReference type="EMBL" id="JAAPAO010001236">
    <property type="protein sequence ID" value="KAF4650534.1"/>
    <property type="molecule type" value="Genomic_DNA"/>
</dbReference>
<proteinExistence type="predicted"/>
<feature type="compositionally biased region" description="Basic and acidic residues" evidence="2">
    <location>
        <begin position="17"/>
        <end position="31"/>
    </location>
</feature>
<feature type="region of interest" description="Disordered" evidence="2">
    <location>
        <begin position="1"/>
        <end position="58"/>
    </location>
</feature>
<keyword evidence="1" id="KW-0175">Coiled coil</keyword>
<evidence type="ECO:0000256" key="2">
    <source>
        <dbReference type="SAM" id="MobiDB-lite"/>
    </source>
</evidence>
<dbReference type="Proteomes" id="UP000591131">
    <property type="component" value="Unassembled WGS sequence"/>
</dbReference>
<feature type="compositionally biased region" description="Basic residues" evidence="2">
    <location>
        <begin position="443"/>
        <end position="452"/>
    </location>
</feature>
<dbReference type="AlphaFoldDB" id="A0A7J6KUI6"/>